<dbReference type="PANTHER" id="PTHR18964:SF149">
    <property type="entry name" value="BIFUNCTIONAL UDP-N-ACETYLGLUCOSAMINE 2-EPIMERASE_N-ACETYLMANNOSAMINE KINASE"/>
    <property type="match status" value="1"/>
</dbReference>
<dbReference type="CDD" id="cd23763">
    <property type="entry name" value="ASKHA_ATPase_ROK"/>
    <property type="match status" value="1"/>
</dbReference>
<accession>A0A3D0ZPX9</accession>
<reference evidence="2 3" key="1">
    <citation type="journal article" date="2018" name="Nat. Biotechnol.">
        <title>A standardized bacterial taxonomy based on genome phylogeny substantially revises the tree of life.</title>
        <authorList>
            <person name="Parks D.H."/>
            <person name="Chuvochina M."/>
            <person name="Waite D.W."/>
            <person name="Rinke C."/>
            <person name="Skarshewski A."/>
            <person name="Chaumeil P.A."/>
            <person name="Hugenholtz P."/>
        </authorList>
    </citation>
    <scope>NUCLEOTIDE SEQUENCE [LARGE SCALE GENOMIC DNA]</scope>
    <source>
        <strain evidence="2">UBA11701</strain>
    </source>
</reference>
<gene>
    <name evidence="2" type="ORF">DEP93_02200</name>
</gene>
<dbReference type="PANTHER" id="PTHR18964">
    <property type="entry name" value="ROK (REPRESSOR, ORF, KINASE) FAMILY"/>
    <property type="match status" value="1"/>
</dbReference>
<proteinExistence type="inferred from homology"/>
<dbReference type="AlphaFoldDB" id="A0A3D0ZPX9"/>
<comment type="similarity">
    <text evidence="1">Belongs to the ROK (NagC/XylR) family.</text>
</comment>
<dbReference type="InterPro" id="IPR000600">
    <property type="entry name" value="ROK"/>
</dbReference>
<evidence type="ECO:0000313" key="2">
    <source>
        <dbReference type="EMBL" id="HCC42259.1"/>
    </source>
</evidence>
<dbReference type="Proteomes" id="UP000263336">
    <property type="component" value="Unassembled WGS sequence"/>
</dbReference>
<name>A0A3D0ZPX9_UNCKA</name>
<dbReference type="InterPro" id="IPR043129">
    <property type="entry name" value="ATPase_NBD"/>
</dbReference>
<dbReference type="EMBL" id="DOZN01000015">
    <property type="protein sequence ID" value="HCC42259.1"/>
    <property type="molecule type" value="Genomic_DNA"/>
</dbReference>
<evidence type="ECO:0000256" key="1">
    <source>
        <dbReference type="ARBA" id="ARBA00006479"/>
    </source>
</evidence>
<sequence length="274" mass="29780">MYISVDMGGTKTRIASSEDLCTLLKVKRFYTNKNPVTQKEIISSGIRELTSEKEPSFVCFGVPGIVDRQTGNFVVVPNYRDVSGKPFTTLLDERFLTNSFVENDATLGAIGEAVLGAGKDFQRVGYLTFGTGTGGALVIKNGTGPFEYISDEPGHIIIVEGGRTSPGCKHAGCFEAYTSGHSFEALFNIKPQNCSDKSVWAKYAEYVNLGLNKIHATWKCDVFVIGGSMALEYELFCEFLKAPVPVVRSLTLDDAGVYGGFVLTKQILSGGQKY</sequence>
<dbReference type="Pfam" id="PF00480">
    <property type="entry name" value="ROK"/>
    <property type="match status" value="1"/>
</dbReference>
<organism evidence="2 3">
    <name type="scientific">candidate division WWE3 bacterium</name>
    <dbReference type="NCBI Taxonomy" id="2053526"/>
    <lineage>
        <taxon>Bacteria</taxon>
        <taxon>Katanobacteria</taxon>
    </lineage>
</organism>
<dbReference type="SUPFAM" id="SSF53067">
    <property type="entry name" value="Actin-like ATPase domain"/>
    <property type="match status" value="1"/>
</dbReference>
<protein>
    <recommendedName>
        <fullName evidence="4">ROK family protein</fullName>
    </recommendedName>
</protein>
<evidence type="ECO:0000313" key="3">
    <source>
        <dbReference type="Proteomes" id="UP000263336"/>
    </source>
</evidence>
<dbReference type="Gene3D" id="3.30.420.40">
    <property type="match status" value="2"/>
</dbReference>
<evidence type="ECO:0008006" key="4">
    <source>
        <dbReference type="Google" id="ProtNLM"/>
    </source>
</evidence>
<comment type="caution">
    <text evidence="2">The sequence shown here is derived from an EMBL/GenBank/DDBJ whole genome shotgun (WGS) entry which is preliminary data.</text>
</comment>